<dbReference type="InterPro" id="IPR047575">
    <property type="entry name" value="Sm"/>
</dbReference>
<dbReference type="PROSITE" id="PS52002">
    <property type="entry name" value="SM"/>
    <property type="match status" value="1"/>
</dbReference>
<dbReference type="GO" id="GO:0043487">
    <property type="term" value="P:regulation of RNA stability"/>
    <property type="evidence" value="ECO:0007669"/>
    <property type="project" value="TreeGrafter"/>
</dbReference>
<dbReference type="Proteomes" id="UP000242699">
    <property type="component" value="Unassembled WGS sequence"/>
</dbReference>
<dbReference type="GO" id="GO:0006355">
    <property type="term" value="P:regulation of DNA-templated transcription"/>
    <property type="evidence" value="ECO:0007669"/>
    <property type="project" value="InterPro"/>
</dbReference>
<dbReference type="InterPro" id="IPR010920">
    <property type="entry name" value="LSM_dom_sf"/>
</dbReference>
<reference evidence="5 6" key="1">
    <citation type="journal article" date="2014" name="BMC Genomics">
        <title>Comparison of environmental and isolate Sulfobacillus genomes reveals diverse carbon, sulfur, nitrogen, and hydrogen metabolisms.</title>
        <authorList>
            <person name="Justice N.B."/>
            <person name="Norman A."/>
            <person name="Brown C.T."/>
            <person name="Singh A."/>
            <person name="Thomas B.C."/>
            <person name="Banfield J.F."/>
        </authorList>
    </citation>
    <scope>NUCLEOTIDE SEQUENCE [LARGE SCALE GENOMIC DNA]</scope>
    <source>
        <strain evidence="5">AMDSBA1</strain>
    </source>
</reference>
<dbReference type="GO" id="GO:0003723">
    <property type="term" value="F:RNA binding"/>
    <property type="evidence" value="ECO:0007669"/>
    <property type="project" value="UniProtKB-KW"/>
</dbReference>
<dbReference type="SUPFAM" id="SSF50182">
    <property type="entry name" value="Sm-like ribonucleoproteins"/>
    <property type="match status" value="1"/>
</dbReference>
<evidence type="ECO:0000256" key="2">
    <source>
        <dbReference type="ARBA" id="ARBA00023016"/>
    </source>
</evidence>
<evidence type="ECO:0000256" key="1">
    <source>
        <dbReference type="ARBA" id="ARBA00022884"/>
    </source>
</evidence>
<feature type="region of interest" description="Disordered" evidence="3">
    <location>
        <begin position="1"/>
        <end position="41"/>
    </location>
</feature>
<gene>
    <name evidence="5" type="ORF">C7B43_01250</name>
</gene>
<evidence type="ECO:0000259" key="4">
    <source>
        <dbReference type="PROSITE" id="PS52002"/>
    </source>
</evidence>
<keyword evidence="2" id="KW-0346">Stress response</keyword>
<dbReference type="PANTHER" id="PTHR34772:SF1">
    <property type="entry name" value="RNA-BINDING PROTEIN HFQ"/>
    <property type="match status" value="1"/>
</dbReference>
<name>A0A2T2XBJ8_9FIRM</name>
<feature type="domain" description="Sm" evidence="4">
    <location>
        <begin position="46"/>
        <end position="106"/>
    </location>
</feature>
<dbReference type="Gene3D" id="2.30.30.100">
    <property type="match status" value="1"/>
</dbReference>
<sequence>MSEKWIEVPRTNRTDKARVQKPTSRQAPPQQASTGPAGNRTSYVQDAFYQHLMTERSLVEVVFLDGEPLIGVIDGFDTYAILLLSQGEEILIFKSAIRYIHLYLGDGNTEKNV</sequence>
<evidence type="ECO:0000256" key="3">
    <source>
        <dbReference type="SAM" id="MobiDB-lite"/>
    </source>
</evidence>
<dbReference type="InterPro" id="IPR005001">
    <property type="entry name" value="Hfq"/>
</dbReference>
<evidence type="ECO:0000313" key="5">
    <source>
        <dbReference type="EMBL" id="PSR31875.1"/>
    </source>
</evidence>
<accession>A0A2T2XBJ8</accession>
<organism evidence="5 6">
    <name type="scientific">Sulfobacillus benefaciens</name>
    <dbReference type="NCBI Taxonomy" id="453960"/>
    <lineage>
        <taxon>Bacteria</taxon>
        <taxon>Bacillati</taxon>
        <taxon>Bacillota</taxon>
        <taxon>Clostridia</taxon>
        <taxon>Eubacteriales</taxon>
        <taxon>Clostridiales Family XVII. Incertae Sedis</taxon>
        <taxon>Sulfobacillus</taxon>
    </lineage>
</organism>
<feature type="compositionally biased region" description="Basic and acidic residues" evidence="3">
    <location>
        <begin position="1"/>
        <end position="18"/>
    </location>
</feature>
<protein>
    <recommendedName>
        <fullName evidence="4">Sm domain-containing protein</fullName>
    </recommendedName>
</protein>
<comment type="caution">
    <text evidence="5">The sequence shown here is derived from an EMBL/GenBank/DDBJ whole genome shotgun (WGS) entry which is preliminary data.</text>
</comment>
<dbReference type="Pfam" id="PF17209">
    <property type="entry name" value="Hfq"/>
    <property type="match status" value="1"/>
</dbReference>
<dbReference type="GO" id="GO:0005829">
    <property type="term" value="C:cytosol"/>
    <property type="evidence" value="ECO:0007669"/>
    <property type="project" value="TreeGrafter"/>
</dbReference>
<evidence type="ECO:0000313" key="6">
    <source>
        <dbReference type="Proteomes" id="UP000242699"/>
    </source>
</evidence>
<keyword evidence="1" id="KW-0694">RNA-binding</keyword>
<feature type="compositionally biased region" description="Polar residues" evidence="3">
    <location>
        <begin position="21"/>
        <end position="41"/>
    </location>
</feature>
<proteinExistence type="predicted"/>
<dbReference type="PANTHER" id="PTHR34772">
    <property type="entry name" value="RNA-BINDING PROTEIN HFQ"/>
    <property type="match status" value="1"/>
</dbReference>
<dbReference type="EMBL" id="PXYT01000001">
    <property type="protein sequence ID" value="PSR31875.1"/>
    <property type="molecule type" value="Genomic_DNA"/>
</dbReference>
<dbReference type="AlphaFoldDB" id="A0A2T2XBJ8"/>
<dbReference type="GO" id="GO:0045974">
    <property type="term" value="P:regulation of translation, ncRNA-mediated"/>
    <property type="evidence" value="ECO:0007669"/>
    <property type="project" value="TreeGrafter"/>
</dbReference>